<dbReference type="Gene3D" id="3.30.70.920">
    <property type="match status" value="1"/>
</dbReference>
<dbReference type="Pfam" id="PF01037">
    <property type="entry name" value="AsnC_trans_reg"/>
    <property type="match status" value="1"/>
</dbReference>
<dbReference type="SMART" id="SM00344">
    <property type="entry name" value="HTH_ASNC"/>
    <property type="match status" value="1"/>
</dbReference>
<proteinExistence type="predicted"/>
<dbReference type="EMBL" id="JACJIK010000001">
    <property type="protein sequence ID" value="MBA9060158.1"/>
    <property type="molecule type" value="Genomic_DNA"/>
</dbReference>
<dbReference type="PANTHER" id="PTHR30154:SF34">
    <property type="entry name" value="TRANSCRIPTIONAL REGULATOR AZLB"/>
    <property type="match status" value="1"/>
</dbReference>
<comment type="caution">
    <text evidence="5">The sequence shown here is derived from an EMBL/GenBank/DDBJ whole genome shotgun (WGS) entry which is preliminary data.</text>
</comment>
<evidence type="ECO:0000256" key="3">
    <source>
        <dbReference type="ARBA" id="ARBA00023163"/>
    </source>
</evidence>
<dbReference type="InterPro" id="IPR019887">
    <property type="entry name" value="Tscrpt_reg_AsnC/Lrp_C"/>
</dbReference>
<evidence type="ECO:0000313" key="6">
    <source>
        <dbReference type="Proteomes" id="UP000572670"/>
    </source>
</evidence>
<keyword evidence="3" id="KW-0804">Transcription</keyword>
<dbReference type="Gene3D" id="1.10.10.10">
    <property type="entry name" value="Winged helix-like DNA-binding domain superfamily/Winged helix DNA-binding domain"/>
    <property type="match status" value="1"/>
</dbReference>
<accession>A0ABR6D2D5</accession>
<protein>
    <submittedName>
        <fullName evidence="5">DNA-binding Lrp family transcriptional regulator</fullName>
    </submittedName>
</protein>
<reference evidence="5 6" key="1">
    <citation type="submission" date="2020-08" db="EMBL/GenBank/DDBJ databases">
        <title>Sequencing the genomes of 1000 actinobacteria strains.</title>
        <authorList>
            <person name="Klenk H.-P."/>
        </authorList>
    </citation>
    <scope>NUCLEOTIDE SEQUENCE [LARGE SCALE GENOMIC DNA]</scope>
    <source>
        <strain evidence="5 6">DSM 21948</strain>
    </source>
</reference>
<dbReference type="InterPro" id="IPR036390">
    <property type="entry name" value="WH_DNA-bd_sf"/>
</dbReference>
<evidence type="ECO:0000256" key="1">
    <source>
        <dbReference type="ARBA" id="ARBA00023015"/>
    </source>
</evidence>
<dbReference type="InterPro" id="IPR019888">
    <property type="entry name" value="Tscrpt_reg_AsnC-like"/>
</dbReference>
<keyword evidence="6" id="KW-1185">Reference proteome</keyword>
<sequence>MAAEPLDRVDRVDRAIVRELTQDGRMSVAALAERVHISRAHCYSRLNRLQDAGVITGFTVRVDPVKVGFGASAHVTMKLRQHDWRELRATLLAIPEVSHVSLVGGNMDVILLVRARDTADLRRVIFDELQTLPSVVDTQTYMVFDDQASGQTIPPDETAD</sequence>
<evidence type="ECO:0000313" key="5">
    <source>
        <dbReference type="EMBL" id="MBA9060158.1"/>
    </source>
</evidence>
<gene>
    <name evidence="5" type="ORF">HDA34_001865</name>
</gene>
<dbReference type="GeneID" id="93364204"/>
<dbReference type="CDD" id="cd00090">
    <property type="entry name" value="HTH_ARSR"/>
    <property type="match status" value="1"/>
</dbReference>
<keyword evidence="2 5" id="KW-0238">DNA-binding</keyword>
<dbReference type="SUPFAM" id="SSF46785">
    <property type="entry name" value="Winged helix' DNA-binding domain"/>
    <property type="match status" value="1"/>
</dbReference>
<feature type="domain" description="HTH asnC-type" evidence="4">
    <location>
        <begin position="9"/>
        <end position="70"/>
    </location>
</feature>
<dbReference type="InterPro" id="IPR011991">
    <property type="entry name" value="ArsR-like_HTH"/>
</dbReference>
<dbReference type="GO" id="GO:0003677">
    <property type="term" value="F:DNA binding"/>
    <property type="evidence" value="ECO:0007669"/>
    <property type="project" value="UniProtKB-KW"/>
</dbReference>
<dbReference type="InterPro" id="IPR011008">
    <property type="entry name" value="Dimeric_a/b-barrel"/>
</dbReference>
<evidence type="ECO:0000259" key="4">
    <source>
        <dbReference type="PROSITE" id="PS50956"/>
    </source>
</evidence>
<dbReference type="InterPro" id="IPR000485">
    <property type="entry name" value="AsnC-type_HTH_dom"/>
</dbReference>
<organism evidence="5 6">
    <name type="scientific">Micrococcus yunnanensis</name>
    <dbReference type="NCBI Taxonomy" id="566027"/>
    <lineage>
        <taxon>Bacteria</taxon>
        <taxon>Bacillati</taxon>
        <taxon>Actinomycetota</taxon>
        <taxon>Actinomycetes</taxon>
        <taxon>Micrococcales</taxon>
        <taxon>Micrococcaceae</taxon>
        <taxon>Micrococcus</taxon>
    </lineage>
</organism>
<dbReference type="Pfam" id="PF13412">
    <property type="entry name" value="HTH_24"/>
    <property type="match status" value="1"/>
</dbReference>
<dbReference type="PROSITE" id="PS50956">
    <property type="entry name" value="HTH_ASNC_2"/>
    <property type="match status" value="1"/>
</dbReference>
<keyword evidence="1" id="KW-0805">Transcription regulation</keyword>
<dbReference type="Proteomes" id="UP000572670">
    <property type="component" value="Unassembled WGS sequence"/>
</dbReference>
<name>A0ABR6D2D5_9MICC</name>
<evidence type="ECO:0000256" key="2">
    <source>
        <dbReference type="ARBA" id="ARBA00023125"/>
    </source>
</evidence>
<dbReference type="SUPFAM" id="SSF54909">
    <property type="entry name" value="Dimeric alpha+beta barrel"/>
    <property type="match status" value="1"/>
</dbReference>
<dbReference type="RefSeq" id="WP_134377261.1">
    <property type="nucleotide sequence ID" value="NZ_BAAAYW010000007.1"/>
</dbReference>
<dbReference type="InterPro" id="IPR036388">
    <property type="entry name" value="WH-like_DNA-bd_sf"/>
</dbReference>
<dbReference type="PRINTS" id="PR00033">
    <property type="entry name" value="HTHASNC"/>
</dbReference>
<dbReference type="PANTHER" id="PTHR30154">
    <property type="entry name" value="LEUCINE-RESPONSIVE REGULATORY PROTEIN"/>
    <property type="match status" value="1"/>
</dbReference>